<dbReference type="CDD" id="cd00577">
    <property type="entry name" value="PCNA"/>
    <property type="match status" value="1"/>
</dbReference>
<dbReference type="EMBL" id="CAJVCH010111700">
    <property type="protein sequence ID" value="CAG7724607.1"/>
    <property type="molecule type" value="Genomic_DNA"/>
</dbReference>
<dbReference type="InterPro" id="IPR000730">
    <property type="entry name" value="Pr_cel_nuc_antig"/>
</dbReference>
<dbReference type="GO" id="GO:0003677">
    <property type="term" value="F:DNA binding"/>
    <property type="evidence" value="ECO:0007669"/>
    <property type="project" value="InterPro"/>
</dbReference>
<sequence length="261" mass="28999">MFEAKLLEAGILKKVLGAIKDLLNEATFDCHESGLQLQAMDSSHVSIVLKCANNNDIVTVKAQDNADVVTFTFENTNGDRTSDFDMKLMNLDQEHLGIPETDYACTIKKPSGEWSRVVRDLSQFGESIVISCAKKGVQFSSTGDIGTANVKLAQTSSSDEESISIDPQEPVTLTFAVFASFLESSWAFGPSCALHEFKNKFQGFSKYYKVGEDWEALITKGFWKPAKNRNDPSSNRKSRPLTTSLSSKTEETEQTRFEFPF</sequence>
<evidence type="ECO:0000256" key="2">
    <source>
        <dbReference type="SAM" id="MobiDB-lite"/>
    </source>
</evidence>
<dbReference type="GO" id="GO:0006275">
    <property type="term" value="P:regulation of DNA replication"/>
    <property type="evidence" value="ECO:0007669"/>
    <property type="project" value="InterPro"/>
</dbReference>
<feature type="compositionally biased region" description="Basic and acidic residues" evidence="2">
    <location>
        <begin position="248"/>
        <end position="261"/>
    </location>
</feature>
<dbReference type="Pfam" id="PF00705">
    <property type="entry name" value="PCNA_N"/>
    <property type="match status" value="1"/>
</dbReference>
<dbReference type="NCBIfam" id="TIGR00590">
    <property type="entry name" value="pcna"/>
    <property type="match status" value="1"/>
</dbReference>
<dbReference type="Pfam" id="PF02747">
    <property type="entry name" value="PCNA_C"/>
    <property type="match status" value="1"/>
</dbReference>
<dbReference type="GO" id="GO:0006272">
    <property type="term" value="P:leading strand elongation"/>
    <property type="evidence" value="ECO:0007669"/>
    <property type="project" value="TreeGrafter"/>
</dbReference>
<accession>A0A8J2NSP9</accession>
<dbReference type="AlphaFoldDB" id="A0A8J2NSP9"/>
<evidence type="ECO:0000313" key="6">
    <source>
        <dbReference type="Proteomes" id="UP000708208"/>
    </source>
</evidence>
<proteinExistence type="inferred from homology"/>
<dbReference type="GO" id="GO:0030337">
    <property type="term" value="F:DNA polymerase processivity factor activity"/>
    <property type="evidence" value="ECO:0007669"/>
    <property type="project" value="InterPro"/>
</dbReference>
<comment type="similarity">
    <text evidence="1">Belongs to the PCNA family.</text>
</comment>
<dbReference type="Proteomes" id="UP000708208">
    <property type="component" value="Unassembled WGS sequence"/>
</dbReference>
<evidence type="ECO:0000313" key="5">
    <source>
        <dbReference type="EMBL" id="CAG7724607.1"/>
    </source>
</evidence>
<evidence type="ECO:0000256" key="1">
    <source>
        <dbReference type="ARBA" id="ARBA00010462"/>
    </source>
</evidence>
<evidence type="ECO:0000259" key="4">
    <source>
        <dbReference type="Pfam" id="PF02747"/>
    </source>
</evidence>
<evidence type="ECO:0008006" key="7">
    <source>
        <dbReference type="Google" id="ProtNLM"/>
    </source>
</evidence>
<gene>
    <name evidence="5" type="ORF">AFUS01_LOCUS13617</name>
</gene>
<dbReference type="PANTHER" id="PTHR11352">
    <property type="entry name" value="PROLIFERATING CELL NUCLEAR ANTIGEN"/>
    <property type="match status" value="1"/>
</dbReference>
<dbReference type="OrthoDB" id="534348at2759"/>
<dbReference type="GO" id="GO:0019985">
    <property type="term" value="P:translesion synthesis"/>
    <property type="evidence" value="ECO:0007669"/>
    <property type="project" value="TreeGrafter"/>
</dbReference>
<evidence type="ECO:0000259" key="3">
    <source>
        <dbReference type="Pfam" id="PF00705"/>
    </source>
</evidence>
<organism evidence="5 6">
    <name type="scientific">Allacma fusca</name>
    <dbReference type="NCBI Taxonomy" id="39272"/>
    <lineage>
        <taxon>Eukaryota</taxon>
        <taxon>Metazoa</taxon>
        <taxon>Ecdysozoa</taxon>
        <taxon>Arthropoda</taxon>
        <taxon>Hexapoda</taxon>
        <taxon>Collembola</taxon>
        <taxon>Symphypleona</taxon>
        <taxon>Sminthuridae</taxon>
        <taxon>Allacma</taxon>
    </lineage>
</organism>
<name>A0A8J2NSP9_9HEXA</name>
<protein>
    <recommendedName>
        <fullName evidence="7">Proliferating cell nuclear antigen</fullName>
    </recommendedName>
</protein>
<keyword evidence="6" id="KW-1185">Reference proteome</keyword>
<feature type="domain" description="Proliferating cell nuclear antigen PCNA N-terminal" evidence="3">
    <location>
        <begin position="1"/>
        <end position="48"/>
    </location>
</feature>
<reference evidence="5" key="1">
    <citation type="submission" date="2021-06" db="EMBL/GenBank/DDBJ databases">
        <authorList>
            <person name="Hodson N. C."/>
            <person name="Mongue J. A."/>
            <person name="Jaron S. K."/>
        </authorList>
    </citation>
    <scope>NUCLEOTIDE SEQUENCE</scope>
</reference>
<dbReference type="InterPro" id="IPR022649">
    <property type="entry name" value="Pr_cel_nuc_antig_C"/>
</dbReference>
<dbReference type="InterPro" id="IPR022648">
    <property type="entry name" value="Pr_cel_nuc_antig_N"/>
</dbReference>
<dbReference type="PANTHER" id="PTHR11352:SF0">
    <property type="entry name" value="PROLIFERATING CELL NUCLEAR ANTIGEN"/>
    <property type="match status" value="1"/>
</dbReference>
<dbReference type="GO" id="GO:0043626">
    <property type="term" value="C:PCNA complex"/>
    <property type="evidence" value="ECO:0007669"/>
    <property type="project" value="TreeGrafter"/>
</dbReference>
<dbReference type="GO" id="GO:0006298">
    <property type="term" value="P:mismatch repair"/>
    <property type="evidence" value="ECO:0007669"/>
    <property type="project" value="TreeGrafter"/>
</dbReference>
<feature type="domain" description="Proliferating cell nuclear antigen PCNA C-terminal" evidence="4">
    <location>
        <begin position="97"/>
        <end position="177"/>
    </location>
</feature>
<comment type="caution">
    <text evidence="5">The sequence shown here is derived from an EMBL/GenBank/DDBJ whole genome shotgun (WGS) entry which is preliminary data.</text>
</comment>
<feature type="region of interest" description="Disordered" evidence="2">
    <location>
        <begin position="227"/>
        <end position="261"/>
    </location>
</feature>